<dbReference type="RefSeq" id="WP_262096570.1">
    <property type="nucleotide sequence ID" value="NZ_JAOEGN010000011.1"/>
</dbReference>
<dbReference type="SUPFAM" id="SSF56024">
    <property type="entry name" value="Phospholipase D/nuclease"/>
    <property type="match status" value="2"/>
</dbReference>
<name>A0ABT2PWQ6_9MOLU</name>
<gene>
    <name evidence="2" type="ORF">N7603_06350</name>
</gene>
<dbReference type="Gene3D" id="3.30.870.10">
    <property type="entry name" value="Endonuclease Chain A"/>
    <property type="match status" value="2"/>
</dbReference>
<dbReference type="SMART" id="SM00155">
    <property type="entry name" value="PLDc"/>
    <property type="match status" value="2"/>
</dbReference>
<dbReference type="Proteomes" id="UP001209076">
    <property type="component" value="Unassembled WGS sequence"/>
</dbReference>
<sequence length="359" mass="41838">MKWINYGHNAFNEIILDIDQAQGSILIQMFIWRDDNIGNRLLSHVQKALDRGVKVTIQKDAFGSIFEKAEENKQSLFHKPHNKKLQFLTRIIDIGYHDKRKPKGYRQNQNQALERFIKHPNLTLKSTILKDHTKFYIIDDKILYIGGINVEDKEDGKDIQGRRYLDYMVRIEDSKEVAYFLDRFNQKTPYSALRPMDYIMNRNGVFNVQKDLTEIIEKAQKRILMHMAYFGAKPAMNALESALKHGIEVIIVTSRVSNLQTEYNLYWMNKLQKLGAKIYLFEGLVHAKALLVDDTLIVGSTNLNNSAYYQLGECSLVVRSHKDLNQAFLDNHHEVIQSSIQMNPIKYSKVKSFFEKLFS</sequence>
<dbReference type="PANTHER" id="PTHR21248:SF22">
    <property type="entry name" value="PHOSPHOLIPASE D"/>
    <property type="match status" value="1"/>
</dbReference>
<evidence type="ECO:0000259" key="1">
    <source>
        <dbReference type="PROSITE" id="PS50035"/>
    </source>
</evidence>
<reference evidence="3" key="1">
    <citation type="submission" date="2023-07" db="EMBL/GenBank/DDBJ databases">
        <title>Novel Mycoplasma species identified in domestic and wild animals.</title>
        <authorList>
            <person name="Volokhov D.V."/>
            <person name="Furtak V.A."/>
            <person name="Zagorodnyaya T.A."/>
        </authorList>
    </citation>
    <scope>NUCLEOTIDE SEQUENCE [LARGE SCALE GENOMIC DNA]</scope>
    <source>
        <strain evidence="3">92-19</strain>
    </source>
</reference>
<dbReference type="PANTHER" id="PTHR21248">
    <property type="entry name" value="CARDIOLIPIN SYNTHASE"/>
    <property type="match status" value="1"/>
</dbReference>
<dbReference type="PROSITE" id="PS50035">
    <property type="entry name" value="PLD"/>
    <property type="match status" value="2"/>
</dbReference>
<dbReference type="InterPro" id="IPR025202">
    <property type="entry name" value="PLD-like_dom"/>
</dbReference>
<keyword evidence="3" id="KW-1185">Reference proteome</keyword>
<evidence type="ECO:0000313" key="2">
    <source>
        <dbReference type="EMBL" id="MCU0105275.1"/>
    </source>
</evidence>
<dbReference type="EMBL" id="JAOEGN010000011">
    <property type="protein sequence ID" value="MCU0105275.1"/>
    <property type="molecule type" value="Genomic_DNA"/>
</dbReference>
<feature type="domain" description="PLD phosphodiesterase" evidence="1">
    <location>
        <begin position="127"/>
        <end position="154"/>
    </location>
</feature>
<comment type="caution">
    <text evidence="2">The sequence shown here is derived from an EMBL/GenBank/DDBJ whole genome shotgun (WGS) entry which is preliminary data.</text>
</comment>
<dbReference type="Pfam" id="PF13091">
    <property type="entry name" value="PLDc_2"/>
    <property type="match status" value="2"/>
</dbReference>
<dbReference type="InterPro" id="IPR001736">
    <property type="entry name" value="PLipase_D/transphosphatidylase"/>
</dbReference>
<organism evidence="2 3">
    <name type="scientific">Paracholeplasma vituli</name>
    <dbReference type="NCBI Taxonomy" id="69473"/>
    <lineage>
        <taxon>Bacteria</taxon>
        <taxon>Bacillati</taxon>
        <taxon>Mycoplasmatota</taxon>
        <taxon>Mollicutes</taxon>
        <taxon>Acholeplasmatales</taxon>
        <taxon>Acholeplasmataceae</taxon>
        <taxon>Paracholeplasma</taxon>
    </lineage>
</organism>
<feature type="domain" description="PLD phosphodiesterase" evidence="1">
    <location>
        <begin position="281"/>
        <end position="307"/>
    </location>
</feature>
<evidence type="ECO:0000313" key="3">
    <source>
        <dbReference type="Proteomes" id="UP001209076"/>
    </source>
</evidence>
<proteinExistence type="predicted"/>
<protein>
    <submittedName>
        <fullName evidence="2">Phosphatidylserine/phosphatidylglycerophosphate/ cardiolipin synthase family protein</fullName>
    </submittedName>
</protein>
<accession>A0ABT2PWQ6</accession>